<evidence type="ECO:0000259" key="7">
    <source>
        <dbReference type="SMART" id="SM00905"/>
    </source>
</evidence>
<dbReference type="SMART" id="SM00905">
    <property type="entry name" value="FolB"/>
    <property type="match status" value="1"/>
</dbReference>
<evidence type="ECO:0000256" key="4">
    <source>
        <dbReference type="ARBA" id="ARBA00022909"/>
    </source>
</evidence>
<keyword evidence="9" id="KW-1185">Reference proteome</keyword>
<evidence type="ECO:0000313" key="9">
    <source>
        <dbReference type="Proteomes" id="UP000187464"/>
    </source>
</evidence>
<evidence type="ECO:0000256" key="5">
    <source>
        <dbReference type="ARBA" id="ARBA00023239"/>
    </source>
</evidence>
<accession>A0A1R3SZG2</accession>
<protein>
    <recommendedName>
        <fullName evidence="6">7,8-dihydroneopterin aldolase</fullName>
        <ecNumber evidence="6">4.1.2.25</ecNumber>
    </recommendedName>
</protein>
<evidence type="ECO:0000313" key="8">
    <source>
        <dbReference type="EMBL" id="SCD21563.1"/>
    </source>
</evidence>
<dbReference type="KEGG" id="psac:PSM36_2767"/>
<evidence type="ECO:0000256" key="3">
    <source>
        <dbReference type="ARBA" id="ARBA00005708"/>
    </source>
</evidence>
<keyword evidence="4 6" id="KW-0289">Folate biosynthesis</keyword>
<comment type="similarity">
    <text evidence="3 6">Belongs to the DHNA family.</text>
</comment>
<evidence type="ECO:0000256" key="1">
    <source>
        <dbReference type="ARBA" id="ARBA00001353"/>
    </source>
</evidence>
<name>A0A1R3SZG2_9BACT</name>
<sequence>MKTSIELKNMYFFAYHGVLEHETIHGNNFSVTLRFSADLSEACISDDIKDTVNYAEVYGLVKEEMAKPSKLIENAAYRILRRVKEAFPEIGRIEVELAKMNPPVAGQMDQSTVIISE</sequence>
<evidence type="ECO:0000256" key="6">
    <source>
        <dbReference type="RuleBase" id="RU362079"/>
    </source>
</evidence>
<dbReference type="Proteomes" id="UP000187464">
    <property type="component" value="Chromosome I"/>
</dbReference>
<dbReference type="EC" id="4.1.2.25" evidence="6"/>
<dbReference type="NCBIfam" id="TIGR00526">
    <property type="entry name" value="folB_dom"/>
    <property type="match status" value="1"/>
</dbReference>
<proteinExistence type="inferred from homology"/>
<dbReference type="RefSeq" id="WP_076931384.1">
    <property type="nucleotide sequence ID" value="NZ_LT605205.1"/>
</dbReference>
<dbReference type="PANTHER" id="PTHR42844:SF1">
    <property type="entry name" value="DIHYDRONEOPTERIN ALDOLASE 1-RELATED"/>
    <property type="match status" value="1"/>
</dbReference>
<dbReference type="GO" id="GO:0046654">
    <property type="term" value="P:tetrahydrofolate biosynthetic process"/>
    <property type="evidence" value="ECO:0007669"/>
    <property type="project" value="UniProtKB-UniRule"/>
</dbReference>
<dbReference type="Pfam" id="PF02152">
    <property type="entry name" value="FolB"/>
    <property type="match status" value="1"/>
</dbReference>
<dbReference type="PANTHER" id="PTHR42844">
    <property type="entry name" value="DIHYDRONEOPTERIN ALDOLASE 1-RELATED"/>
    <property type="match status" value="1"/>
</dbReference>
<reference evidence="8 9" key="1">
    <citation type="submission" date="2016-08" db="EMBL/GenBank/DDBJ databases">
        <authorList>
            <person name="Seilhamer J.J."/>
        </authorList>
    </citation>
    <scope>NUCLEOTIDE SEQUENCE [LARGE SCALE GENOMIC DNA]</scope>
    <source>
        <strain evidence="8">M3/6</strain>
    </source>
</reference>
<comment type="function">
    <text evidence="6">Catalyzes the conversion of 7,8-dihydroneopterin to 6-hydroxymethyl-7,8-dihydropterin.</text>
</comment>
<organism evidence="8 9">
    <name type="scientific">Proteiniphilum saccharofermentans</name>
    <dbReference type="NCBI Taxonomy" id="1642647"/>
    <lineage>
        <taxon>Bacteria</taxon>
        <taxon>Pseudomonadati</taxon>
        <taxon>Bacteroidota</taxon>
        <taxon>Bacteroidia</taxon>
        <taxon>Bacteroidales</taxon>
        <taxon>Dysgonomonadaceae</taxon>
        <taxon>Proteiniphilum</taxon>
    </lineage>
</organism>
<dbReference type="EMBL" id="LT605205">
    <property type="protein sequence ID" value="SCD21563.1"/>
    <property type="molecule type" value="Genomic_DNA"/>
</dbReference>
<dbReference type="InterPro" id="IPR006156">
    <property type="entry name" value="Dihydroneopterin_aldolase"/>
</dbReference>
<dbReference type="UniPathway" id="UPA00077">
    <property type="reaction ID" value="UER00154"/>
</dbReference>
<dbReference type="Gene3D" id="3.30.1130.10">
    <property type="match status" value="1"/>
</dbReference>
<evidence type="ECO:0000256" key="2">
    <source>
        <dbReference type="ARBA" id="ARBA00005013"/>
    </source>
</evidence>
<dbReference type="InterPro" id="IPR006157">
    <property type="entry name" value="FolB_dom"/>
</dbReference>
<dbReference type="GO" id="GO:0046656">
    <property type="term" value="P:folic acid biosynthetic process"/>
    <property type="evidence" value="ECO:0007669"/>
    <property type="project" value="UniProtKB-UniRule"/>
</dbReference>
<gene>
    <name evidence="8" type="ORF">PSM36_2767</name>
</gene>
<comment type="pathway">
    <text evidence="2 6">Cofactor biosynthesis; tetrahydrofolate biosynthesis; 2-amino-4-hydroxy-6-hydroxymethyl-7,8-dihydropteridine diphosphate from 7,8-dihydroneopterin triphosphate: step 3/4.</text>
</comment>
<keyword evidence="5 6" id="KW-0456">Lyase</keyword>
<dbReference type="GO" id="GO:0005737">
    <property type="term" value="C:cytoplasm"/>
    <property type="evidence" value="ECO:0007669"/>
    <property type="project" value="TreeGrafter"/>
</dbReference>
<dbReference type="InterPro" id="IPR043133">
    <property type="entry name" value="GTP-CH-I_C/QueF"/>
</dbReference>
<dbReference type="NCBIfam" id="TIGR00525">
    <property type="entry name" value="folB"/>
    <property type="match status" value="1"/>
</dbReference>
<comment type="catalytic activity">
    <reaction evidence="1 6">
        <text>7,8-dihydroneopterin = 6-hydroxymethyl-7,8-dihydropterin + glycolaldehyde</text>
        <dbReference type="Rhea" id="RHEA:10540"/>
        <dbReference type="ChEBI" id="CHEBI:17001"/>
        <dbReference type="ChEBI" id="CHEBI:17071"/>
        <dbReference type="ChEBI" id="CHEBI:44841"/>
        <dbReference type="EC" id="4.1.2.25"/>
    </reaction>
</comment>
<dbReference type="AlphaFoldDB" id="A0A1R3SZG2"/>
<feature type="domain" description="Dihydroneopterin aldolase/epimerase" evidence="7">
    <location>
        <begin position="5"/>
        <end position="117"/>
    </location>
</feature>
<dbReference type="SUPFAM" id="SSF55620">
    <property type="entry name" value="Tetrahydrobiopterin biosynthesis enzymes-like"/>
    <property type="match status" value="1"/>
</dbReference>
<dbReference type="GO" id="GO:0004150">
    <property type="term" value="F:dihydroneopterin aldolase activity"/>
    <property type="evidence" value="ECO:0007669"/>
    <property type="project" value="UniProtKB-UniRule"/>
</dbReference>
<dbReference type="STRING" id="1642647.PSM36_2767"/>